<dbReference type="InterPro" id="IPR032816">
    <property type="entry name" value="VTT_dom"/>
</dbReference>
<accession>A0A7G5IHV2</accession>
<gene>
    <name evidence="3" type="ORF">H3309_00040</name>
</gene>
<reference evidence="3 4" key="1">
    <citation type="submission" date="2020-07" db="EMBL/GenBank/DDBJ databases">
        <title>Complete genome sequence for Sandaracinobacter sp. M6.</title>
        <authorList>
            <person name="Tang Y."/>
            <person name="Liu Q."/>
            <person name="Guo Z."/>
            <person name="Lei P."/>
            <person name="Huang B."/>
        </authorList>
    </citation>
    <scope>NUCLEOTIDE SEQUENCE [LARGE SCALE GENOMIC DNA]</scope>
    <source>
        <strain evidence="3 4">M6</strain>
    </source>
</reference>
<dbReference type="RefSeq" id="WP_182296309.1">
    <property type="nucleotide sequence ID" value="NZ_CP059851.1"/>
</dbReference>
<feature type="transmembrane region" description="Helical" evidence="1">
    <location>
        <begin position="122"/>
        <end position="143"/>
    </location>
</feature>
<evidence type="ECO:0000259" key="2">
    <source>
        <dbReference type="Pfam" id="PF09335"/>
    </source>
</evidence>
<dbReference type="PANTHER" id="PTHR42709:SF11">
    <property type="entry name" value="DEDA FAMILY PROTEIN"/>
    <property type="match status" value="1"/>
</dbReference>
<sequence length="193" mass="21100">MLKRLYDWTLDRAASPHAERFLGFVSFADSSFFPVPPDIMLIPMALAEPKKALRYAAIATVTSVLGAILGYAIGALLFDAVAKPLLSFYGYLPVFENFQARFNAHGWLIMFLFAFTPLPYKVATIAAGATGLSLPAVVLMSILGRGGRFFLVALLMRRFGAQAAAIIDRHFHKLALTFVALLLGSFLVLHYAA</sequence>
<feature type="transmembrane region" description="Helical" evidence="1">
    <location>
        <begin position="98"/>
        <end position="115"/>
    </location>
</feature>
<dbReference type="EMBL" id="CP059851">
    <property type="protein sequence ID" value="QMW22944.1"/>
    <property type="molecule type" value="Genomic_DNA"/>
</dbReference>
<dbReference type="Proteomes" id="UP000515292">
    <property type="component" value="Chromosome"/>
</dbReference>
<dbReference type="GO" id="GO:0005886">
    <property type="term" value="C:plasma membrane"/>
    <property type="evidence" value="ECO:0007669"/>
    <property type="project" value="TreeGrafter"/>
</dbReference>
<feature type="domain" description="VTT" evidence="2">
    <location>
        <begin position="55"/>
        <end position="156"/>
    </location>
</feature>
<dbReference type="PANTHER" id="PTHR42709">
    <property type="entry name" value="ALKALINE PHOSPHATASE LIKE PROTEIN"/>
    <property type="match status" value="1"/>
</dbReference>
<dbReference type="Pfam" id="PF09335">
    <property type="entry name" value="VTT_dom"/>
    <property type="match status" value="1"/>
</dbReference>
<dbReference type="AlphaFoldDB" id="A0A7G5IHV2"/>
<proteinExistence type="predicted"/>
<feature type="transmembrane region" description="Helical" evidence="1">
    <location>
        <begin position="52"/>
        <end position="78"/>
    </location>
</feature>
<protein>
    <submittedName>
        <fullName evidence="3">DedA family protein</fullName>
    </submittedName>
</protein>
<feature type="transmembrane region" description="Helical" evidence="1">
    <location>
        <begin position="174"/>
        <end position="192"/>
    </location>
</feature>
<keyword evidence="4" id="KW-1185">Reference proteome</keyword>
<evidence type="ECO:0000313" key="3">
    <source>
        <dbReference type="EMBL" id="QMW22944.1"/>
    </source>
</evidence>
<name>A0A7G5IHV2_9SPHN</name>
<keyword evidence="1" id="KW-0472">Membrane</keyword>
<evidence type="ECO:0000313" key="4">
    <source>
        <dbReference type="Proteomes" id="UP000515292"/>
    </source>
</evidence>
<keyword evidence="1" id="KW-1133">Transmembrane helix</keyword>
<keyword evidence="1" id="KW-0812">Transmembrane</keyword>
<dbReference type="KEGG" id="sand:H3309_00040"/>
<dbReference type="InterPro" id="IPR051311">
    <property type="entry name" value="DedA_domain"/>
</dbReference>
<evidence type="ECO:0000256" key="1">
    <source>
        <dbReference type="SAM" id="Phobius"/>
    </source>
</evidence>
<organism evidence="3 4">
    <name type="scientific">Sandaracinobacteroides saxicola</name>
    <dbReference type="NCBI Taxonomy" id="2759707"/>
    <lineage>
        <taxon>Bacteria</taxon>
        <taxon>Pseudomonadati</taxon>
        <taxon>Pseudomonadota</taxon>
        <taxon>Alphaproteobacteria</taxon>
        <taxon>Sphingomonadales</taxon>
        <taxon>Sphingosinicellaceae</taxon>
        <taxon>Sandaracinobacteroides</taxon>
    </lineage>
</organism>